<accession>A0A396IEN0</accession>
<comment type="caution">
    <text evidence="2">The sequence shown here is derived from an EMBL/GenBank/DDBJ whole genome shotgun (WGS) entry which is preliminary data.</text>
</comment>
<sequence>MMKILERQLFLCIFCTVVVSDSCRSILPCRAFIIVTSNLLWSSLVYSSPRVLHLVINVEC</sequence>
<dbReference type="Proteomes" id="UP000265566">
    <property type="component" value="Chromosome 4"/>
</dbReference>
<keyword evidence="1" id="KW-0732">Signal</keyword>
<feature type="chain" id="PRO_5017192951" description="Transmembrane protein" evidence="1">
    <location>
        <begin position="21"/>
        <end position="60"/>
    </location>
</feature>
<dbReference type="EMBL" id="PSQE01000004">
    <property type="protein sequence ID" value="RHN62175.1"/>
    <property type="molecule type" value="Genomic_DNA"/>
</dbReference>
<name>A0A396IEN0_MEDTR</name>
<evidence type="ECO:0000313" key="3">
    <source>
        <dbReference type="Proteomes" id="UP000265566"/>
    </source>
</evidence>
<organism evidence="2 3">
    <name type="scientific">Medicago truncatula</name>
    <name type="common">Barrel medic</name>
    <name type="synonym">Medicago tribuloides</name>
    <dbReference type="NCBI Taxonomy" id="3880"/>
    <lineage>
        <taxon>Eukaryota</taxon>
        <taxon>Viridiplantae</taxon>
        <taxon>Streptophyta</taxon>
        <taxon>Embryophyta</taxon>
        <taxon>Tracheophyta</taxon>
        <taxon>Spermatophyta</taxon>
        <taxon>Magnoliopsida</taxon>
        <taxon>eudicotyledons</taxon>
        <taxon>Gunneridae</taxon>
        <taxon>Pentapetalae</taxon>
        <taxon>rosids</taxon>
        <taxon>fabids</taxon>
        <taxon>Fabales</taxon>
        <taxon>Fabaceae</taxon>
        <taxon>Papilionoideae</taxon>
        <taxon>50 kb inversion clade</taxon>
        <taxon>NPAAA clade</taxon>
        <taxon>Hologalegina</taxon>
        <taxon>IRL clade</taxon>
        <taxon>Trifolieae</taxon>
        <taxon>Medicago</taxon>
    </lineage>
</organism>
<evidence type="ECO:0000313" key="2">
    <source>
        <dbReference type="EMBL" id="RHN62175.1"/>
    </source>
</evidence>
<reference evidence="3" key="1">
    <citation type="journal article" date="2018" name="Nat. Plants">
        <title>Whole-genome landscape of Medicago truncatula symbiotic genes.</title>
        <authorList>
            <person name="Pecrix Y."/>
            <person name="Staton S.E."/>
            <person name="Sallet E."/>
            <person name="Lelandais-Briere C."/>
            <person name="Moreau S."/>
            <person name="Carrere S."/>
            <person name="Blein T."/>
            <person name="Jardinaud M.F."/>
            <person name="Latrasse D."/>
            <person name="Zouine M."/>
            <person name="Zahm M."/>
            <person name="Kreplak J."/>
            <person name="Mayjonade B."/>
            <person name="Satge C."/>
            <person name="Perez M."/>
            <person name="Cauet S."/>
            <person name="Marande W."/>
            <person name="Chantry-Darmon C."/>
            <person name="Lopez-Roques C."/>
            <person name="Bouchez O."/>
            <person name="Berard A."/>
            <person name="Debelle F."/>
            <person name="Munos S."/>
            <person name="Bendahmane A."/>
            <person name="Berges H."/>
            <person name="Niebel A."/>
            <person name="Buitink J."/>
            <person name="Frugier F."/>
            <person name="Benhamed M."/>
            <person name="Crespi M."/>
            <person name="Gouzy J."/>
            <person name="Gamas P."/>
        </authorList>
    </citation>
    <scope>NUCLEOTIDE SEQUENCE [LARGE SCALE GENOMIC DNA]</scope>
    <source>
        <strain evidence="3">cv. Jemalong A17</strain>
    </source>
</reference>
<protein>
    <recommendedName>
        <fullName evidence="4">Transmembrane protein</fullName>
    </recommendedName>
</protein>
<dbReference type="Gramene" id="rna24722">
    <property type="protein sequence ID" value="RHN62175.1"/>
    <property type="gene ID" value="gene24722"/>
</dbReference>
<evidence type="ECO:0000256" key="1">
    <source>
        <dbReference type="SAM" id="SignalP"/>
    </source>
</evidence>
<proteinExistence type="predicted"/>
<dbReference type="AlphaFoldDB" id="A0A396IEN0"/>
<feature type="signal peptide" evidence="1">
    <location>
        <begin position="1"/>
        <end position="20"/>
    </location>
</feature>
<evidence type="ECO:0008006" key="4">
    <source>
        <dbReference type="Google" id="ProtNLM"/>
    </source>
</evidence>
<gene>
    <name evidence="2" type="ORF">MtrunA17_Chr4g0044591</name>
</gene>